<comment type="caution">
    <text evidence="5">The sequence shown here is derived from an EMBL/GenBank/DDBJ whole genome shotgun (WGS) entry which is preliminary data.</text>
</comment>
<dbReference type="Gene3D" id="1.20.120.530">
    <property type="entry name" value="GntR ligand-binding domain-like"/>
    <property type="match status" value="1"/>
</dbReference>
<dbReference type="Gene3D" id="1.10.10.10">
    <property type="entry name" value="Winged helix-like DNA-binding domain superfamily/Winged helix DNA-binding domain"/>
    <property type="match status" value="1"/>
</dbReference>
<sequence>MGGRTKQSDKVLPLSPIQQSPIPTVADQVFDELQKRILTLELPPNTKISETEVATKMGVSRQPVREAFKRLSKLGFLDIRPQSGTKVSLISESAVLRARFIRIALEIQTCQTACNTVTSENIKSLRSLINAQREAVESNNRVLFHALDDKFHQEICIVAGVGYVWDIIRDNKAHMDRIRMLSLDQTSQRLALDEHIQMIDAIEAQNEDAASQAISKHLNRIFILIKEIKSGNHNWFTDNAI</sequence>
<keyword evidence="3" id="KW-0804">Transcription</keyword>
<evidence type="ECO:0000313" key="5">
    <source>
        <dbReference type="EMBL" id="GHA43999.1"/>
    </source>
</evidence>
<dbReference type="PRINTS" id="PR00035">
    <property type="entry name" value="HTHGNTR"/>
</dbReference>
<evidence type="ECO:0000256" key="3">
    <source>
        <dbReference type="ARBA" id="ARBA00023163"/>
    </source>
</evidence>
<dbReference type="SMART" id="SM00895">
    <property type="entry name" value="FCD"/>
    <property type="match status" value="1"/>
</dbReference>
<name>A0ABQ3CY13_9RHOB</name>
<evidence type="ECO:0000259" key="4">
    <source>
        <dbReference type="PROSITE" id="PS50949"/>
    </source>
</evidence>
<protein>
    <submittedName>
        <fullName evidence="5">GntR family transcriptional regulator</fullName>
    </submittedName>
</protein>
<dbReference type="InterPro" id="IPR000524">
    <property type="entry name" value="Tscrpt_reg_HTH_GntR"/>
</dbReference>
<dbReference type="InterPro" id="IPR036390">
    <property type="entry name" value="WH_DNA-bd_sf"/>
</dbReference>
<dbReference type="SMART" id="SM00345">
    <property type="entry name" value="HTH_GNTR"/>
    <property type="match status" value="1"/>
</dbReference>
<dbReference type="Pfam" id="PF00392">
    <property type="entry name" value="GntR"/>
    <property type="match status" value="1"/>
</dbReference>
<keyword evidence="2" id="KW-0238">DNA-binding</keyword>
<dbReference type="InterPro" id="IPR011711">
    <property type="entry name" value="GntR_C"/>
</dbReference>
<evidence type="ECO:0000256" key="1">
    <source>
        <dbReference type="ARBA" id="ARBA00023015"/>
    </source>
</evidence>
<dbReference type="PANTHER" id="PTHR43537:SF6">
    <property type="entry name" value="HTH-TYPE TRANSCRIPTIONAL REPRESSOR RSPR"/>
    <property type="match status" value="1"/>
</dbReference>
<dbReference type="PANTHER" id="PTHR43537">
    <property type="entry name" value="TRANSCRIPTIONAL REGULATOR, GNTR FAMILY"/>
    <property type="match status" value="1"/>
</dbReference>
<dbReference type="Pfam" id="PF07729">
    <property type="entry name" value="FCD"/>
    <property type="match status" value="1"/>
</dbReference>
<organism evidence="5 6">
    <name type="scientific">Paramylibacter ulvae</name>
    <dbReference type="NCBI Taxonomy" id="1651968"/>
    <lineage>
        <taxon>Bacteria</taxon>
        <taxon>Pseudomonadati</taxon>
        <taxon>Pseudomonadota</taxon>
        <taxon>Alphaproteobacteria</taxon>
        <taxon>Rhodobacterales</taxon>
        <taxon>Paracoccaceae</taxon>
        <taxon>Paramylibacter</taxon>
    </lineage>
</organism>
<dbReference type="PROSITE" id="PS50949">
    <property type="entry name" value="HTH_GNTR"/>
    <property type="match status" value="1"/>
</dbReference>
<dbReference type="Proteomes" id="UP000634455">
    <property type="component" value="Unassembled WGS sequence"/>
</dbReference>
<dbReference type="SUPFAM" id="SSF46785">
    <property type="entry name" value="Winged helix' DNA-binding domain"/>
    <property type="match status" value="1"/>
</dbReference>
<accession>A0ABQ3CY13</accession>
<keyword evidence="6" id="KW-1185">Reference proteome</keyword>
<gene>
    <name evidence="5" type="ORF">GCM10008927_05970</name>
</gene>
<keyword evidence="1" id="KW-0805">Transcription regulation</keyword>
<reference evidence="6" key="1">
    <citation type="journal article" date="2019" name="Int. J. Syst. Evol. Microbiol.">
        <title>The Global Catalogue of Microorganisms (GCM) 10K type strain sequencing project: providing services to taxonomists for standard genome sequencing and annotation.</title>
        <authorList>
            <consortium name="The Broad Institute Genomics Platform"/>
            <consortium name="The Broad Institute Genome Sequencing Center for Infectious Disease"/>
            <person name="Wu L."/>
            <person name="Ma J."/>
        </authorList>
    </citation>
    <scope>NUCLEOTIDE SEQUENCE [LARGE SCALE GENOMIC DNA]</scope>
    <source>
        <strain evidence="6">KCTC 32465</strain>
    </source>
</reference>
<dbReference type="InterPro" id="IPR008920">
    <property type="entry name" value="TF_FadR/GntR_C"/>
</dbReference>
<evidence type="ECO:0000313" key="6">
    <source>
        <dbReference type="Proteomes" id="UP000634455"/>
    </source>
</evidence>
<feature type="domain" description="HTH gntR-type" evidence="4">
    <location>
        <begin position="23"/>
        <end position="90"/>
    </location>
</feature>
<dbReference type="EMBL" id="BMZF01000001">
    <property type="protein sequence ID" value="GHA43999.1"/>
    <property type="molecule type" value="Genomic_DNA"/>
</dbReference>
<proteinExistence type="predicted"/>
<evidence type="ECO:0000256" key="2">
    <source>
        <dbReference type="ARBA" id="ARBA00023125"/>
    </source>
</evidence>
<dbReference type="CDD" id="cd07377">
    <property type="entry name" value="WHTH_GntR"/>
    <property type="match status" value="1"/>
</dbReference>
<dbReference type="InterPro" id="IPR036388">
    <property type="entry name" value="WH-like_DNA-bd_sf"/>
</dbReference>
<dbReference type="SUPFAM" id="SSF48008">
    <property type="entry name" value="GntR ligand-binding domain-like"/>
    <property type="match status" value="1"/>
</dbReference>